<dbReference type="RefSeq" id="WP_274924744.1">
    <property type="nucleotide sequence ID" value="NZ_JAKELO010000002.1"/>
</dbReference>
<organism evidence="4 5">
    <name type="scientific">Methanogenium marinum</name>
    <dbReference type="NCBI Taxonomy" id="348610"/>
    <lineage>
        <taxon>Archaea</taxon>
        <taxon>Methanobacteriati</taxon>
        <taxon>Methanobacteriota</taxon>
        <taxon>Stenosarchaea group</taxon>
        <taxon>Methanomicrobia</taxon>
        <taxon>Methanomicrobiales</taxon>
        <taxon>Methanomicrobiaceae</taxon>
        <taxon>Methanogenium</taxon>
    </lineage>
</organism>
<gene>
    <name evidence="4" type="ORF">L0665_05740</name>
</gene>
<dbReference type="InterPro" id="IPR002831">
    <property type="entry name" value="Tscrpt_reg_TrmB_N"/>
</dbReference>
<feature type="domain" description="Transcription regulator TrmB N-terminal" evidence="2">
    <location>
        <begin position="15"/>
        <end position="81"/>
    </location>
</feature>
<feature type="domain" description="Transcription regulator TrmB C-terminal" evidence="3">
    <location>
        <begin position="122"/>
        <end position="230"/>
    </location>
</feature>
<dbReference type="SUPFAM" id="SSF46785">
    <property type="entry name" value="Winged helix' DNA-binding domain"/>
    <property type="match status" value="1"/>
</dbReference>
<dbReference type="CDD" id="cd09124">
    <property type="entry name" value="PLDc_like_TrmB_middle"/>
    <property type="match status" value="1"/>
</dbReference>
<reference evidence="4" key="1">
    <citation type="submission" date="2022-01" db="EMBL/GenBank/DDBJ databases">
        <title>Draft genome of Methanogenium marinum DSM 15558.</title>
        <authorList>
            <person name="Chen S.-C."/>
            <person name="You Y.-T."/>
        </authorList>
    </citation>
    <scope>NUCLEOTIDE SEQUENCE</scope>
    <source>
        <strain evidence="4">DSM 15558</strain>
    </source>
</reference>
<evidence type="ECO:0000313" key="4">
    <source>
        <dbReference type="EMBL" id="MDE4908109.1"/>
    </source>
</evidence>
<evidence type="ECO:0000259" key="3">
    <source>
        <dbReference type="Pfam" id="PF11495"/>
    </source>
</evidence>
<accession>A0A9Q4PVZ6</accession>
<dbReference type="Pfam" id="PF01978">
    <property type="entry name" value="TrmB"/>
    <property type="match status" value="1"/>
</dbReference>
<dbReference type="Proteomes" id="UP001143747">
    <property type="component" value="Unassembled WGS sequence"/>
</dbReference>
<dbReference type="PANTHER" id="PTHR34293:SF1">
    <property type="entry name" value="HTH-TYPE TRANSCRIPTIONAL REGULATOR TRMBL2"/>
    <property type="match status" value="1"/>
</dbReference>
<sequence length="259" mass="28154">MAKTIPSTTMIQEHLKSLGLTKYESLVYIALLQVDGATATEIHEISGVPRASVYPVLDKLSKKQLVNVTTTSPKRFAATPPDEAIDSLIARITQDSTAVKHELTTIYEERTSMNHAERQEMIWNIHGSENIGSRAVDLIRSAESSVAILSVTTVLSLPIQKIISSLGPGINVEIATAGTSARDDIPPNAQELKIGMVPHPENILGEKQPPCIIIVDRQRVMAFVSDDAEIPSALYSESPGFVNLFTGYWGFVKGHVSLP</sequence>
<evidence type="ECO:0000259" key="2">
    <source>
        <dbReference type="Pfam" id="PF01978"/>
    </source>
</evidence>
<proteinExistence type="inferred from homology"/>
<name>A0A9Q4PVZ6_9EURY</name>
<dbReference type="EMBL" id="JAKELO010000002">
    <property type="protein sequence ID" value="MDE4908109.1"/>
    <property type="molecule type" value="Genomic_DNA"/>
</dbReference>
<dbReference type="InterPro" id="IPR021586">
    <property type="entry name" value="Tscrpt_reg_TrmB_C"/>
</dbReference>
<keyword evidence="5" id="KW-1185">Reference proteome</keyword>
<dbReference type="AlphaFoldDB" id="A0A9Q4PVZ6"/>
<dbReference type="Pfam" id="PF11495">
    <property type="entry name" value="Regulator_TrmB"/>
    <property type="match status" value="1"/>
</dbReference>
<protein>
    <submittedName>
        <fullName evidence="4">TrmB family transcriptional regulator</fullName>
    </submittedName>
</protein>
<dbReference type="InterPro" id="IPR036390">
    <property type="entry name" value="WH_DNA-bd_sf"/>
</dbReference>
<comment type="caution">
    <text evidence="4">The sequence shown here is derived from an EMBL/GenBank/DDBJ whole genome shotgun (WGS) entry which is preliminary data.</text>
</comment>
<evidence type="ECO:0000256" key="1">
    <source>
        <dbReference type="ARBA" id="ARBA00007287"/>
    </source>
</evidence>
<dbReference type="InterPro" id="IPR051797">
    <property type="entry name" value="TrmB-like"/>
</dbReference>
<evidence type="ECO:0000313" key="5">
    <source>
        <dbReference type="Proteomes" id="UP001143747"/>
    </source>
</evidence>
<dbReference type="InterPro" id="IPR036388">
    <property type="entry name" value="WH-like_DNA-bd_sf"/>
</dbReference>
<comment type="similarity">
    <text evidence="1">Belongs to the transcriptional regulator TrmB family.</text>
</comment>
<dbReference type="PANTHER" id="PTHR34293">
    <property type="entry name" value="HTH-TYPE TRANSCRIPTIONAL REGULATOR TRMBL2"/>
    <property type="match status" value="1"/>
</dbReference>
<dbReference type="Gene3D" id="1.10.10.10">
    <property type="entry name" value="Winged helix-like DNA-binding domain superfamily/Winged helix DNA-binding domain"/>
    <property type="match status" value="1"/>
</dbReference>